<feature type="transmembrane region" description="Helical" evidence="1">
    <location>
        <begin position="6"/>
        <end position="24"/>
    </location>
</feature>
<evidence type="ECO:0000313" key="3">
    <source>
        <dbReference type="Proteomes" id="UP001165367"/>
    </source>
</evidence>
<feature type="transmembrane region" description="Helical" evidence="1">
    <location>
        <begin position="62"/>
        <end position="81"/>
    </location>
</feature>
<keyword evidence="1" id="KW-1133">Transmembrane helix</keyword>
<reference evidence="2" key="1">
    <citation type="submission" date="2022-01" db="EMBL/GenBank/DDBJ databases">
        <authorList>
            <person name="Jo J.-H."/>
            <person name="Im W.-T."/>
        </authorList>
    </citation>
    <scope>NUCLEOTIDE SEQUENCE</scope>
    <source>
        <strain evidence="2">NA20</strain>
    </source>
</reference>
<evidence type="ECO:0000256" key="1">
    <source>
        <dbReference type="SAM" id="Phobius"/>
    </source>
</evidence>
<proteinExistence type="predicted"/>
<protein>
    <submittedName>
        <fullName evidence="2">SemiSWEET family transporter</fullName>
    </submittedName>
</protein>
<comment type="caution">
    <text evidence="2">The sequence shown here is derived from an EMBL/GenBank/DDBJ whole genome shotgun (WGS) entry which is preliminary data.</text>
</comment>
<gene>
    <name evidence="2" type="ORF">LZZ85_04665</name>
</gene>
<feature type="transmembrane region" description="Helical" evidence="1">
    <location>
        <begin position="36"/>
        <end position="56"/>
    </location>
</feature>
<keyword evidence="1" id="KW-0812">Transmembrane</keyword>
<keyword evidence="3" id="KW-1185">Reference proteome</keyword>
<dbReference type="Proteomes" id="UP001165367">
    <property type="component" value="Unassembled WGS sequence"/>
</dbReference>
<dbReference type="InterPro" id="IPR004316">
    <property type="entry name" value="SWEET_rpt"/>
</dbReference>
<dbReference type="RefSeq" id="WP_237868932.1">
    <property type="nucleotide sequence ID" value="NZ_JAKLTR010000002.1"/>
</dbReference>
<organism evidence="2 3">
    <name type="scientific">Terrimonas ginsenosidimutans</name>
    <dbReference type="NCBI Taxonomy" id="2908004"/>
    <lineage>
        <taxon>Bacteria</taxon>
        <taxon>Pseudomonadati</taxon>
        <taxon>Bacteroidota</taxon>
        <taxon>Chitinophagia</taxon>
        <taxon>Chitinophagales</taxon>
        <taxon>Chitinophagaceae</taxon>
        <taxon>Terrimonas</taxon>
    </lineage>
</organism>
<name>A0ABS9KMK6_9BACT</name>
<dbReference type="EMBL" id="JAKLTR010000002">
    <property type="protein sequence ID" value="MCG2613557.1"/>
    <property type="molecule type" value="Genomic_DNA"/>
</dbReference>
<dbReference type="Pfam" id="PF03083">
    <property type="entry name" value="MtN3_slv"/>
    <property type="match status" value="1"/>
</dbReference>
<evidence type="ECO:0000313" key="2">
    <source>
        <dbReference type="EMBL" id="MCG2613557.1"/>
    </source>
</evidence>
<accession>A0ABS9KMK6</accession>
<dbReference type="Gene3D" id="1.20.1280.290">
    <property type="match status" value="1"/>
</dbReference>
<keyword evidence="1" id="KW-0472">Membrane</keyword>
<sequence>MQPTQIIGIAAGICTGLSLLPQLIKIRKEKKANSMSPATLIFLLVGLAGWIIYGTLRDDYPVIITNLLSFVTNLWIICLSIKYKRRAVTH</sequence>